<dbReference type="KEGG" id="bbgw:UT28_C0001G0980"/>
<dbReference type="AlphaFoldDB" id="A0A0G4B710"/>
<reference evidence="1 2" key="1">
    <citation type="journal article" date="2015" name="Nature">
        <title>rRNA introns, odd ribosomes, and small enigmatic genomes across a large radiation of phyla.</title>
        <authorList>
            <person name="Brown C.T."/>
            <person name="Hug L.A."/>
            <person name="Thomas B.C."/>
            <person name="Sharon I."/>
            <person name="Castelle C.J."/>
            <person name="Singh A."/>
            <person name="Wilkins M.J."/>
            <person name="Williams K.H."/>
            <person name="Banfield J.F."/>
        </authorList>
    </citation>
    <scope>NUCLEOTIDE SEQUENCE [LARGE SCALE GENOMIC DNA]</scope>
</reference>
<evidence type="ECO:0000313" key="1">
    <source>
        <dbReference type="EMBL" id="AKM82757.1"/>
    </source>
</evidence>
<organism evidence="1 2">
    <name type="scientific">Berkelbacteria bacterium GW2011_GWE1_39_12</name>
    <dbReference type="NCBI Taxonomy" id="1618337"/>
    <lineage>
        <taxon>Bacteria</taxon>
        <taxon>Candidatus Berkelbacteria</taxon>
    </lineage>
</organism>
<proteinExistence type="predicted"/>
<dbReference type="EMBL" id="CP011213">
    <property type="protein sequence ID" value="AKM82757.1"/>
    <property type="molecule type" value="Genomic_DNA"/>
</dbReference>
<evidence type="ECO:0000313" key="2">
    <source>
        <dbReference type="Proteomes" id="UP000035648"/>
    </source>
</evidence>
<accession>A0A0G4B710</accession>
<sequence>MSAKVVIATGIDKEAEEIRDFLNNNGISNEEIVSVQTLHGVELAWPVAASTIRAFFISASVEGAIALVRQLREKGRALPLSQRVLLVAYADSGYNSLEDVCDYSYGGSRFQPQTLSYVLRRRCK</sequence>
<gene>
    <name evidence="1" type="ORF">UT28_C0001G0980</name>
</gene>
<protein>
    <submittedName>
        <fullName evidence="1">Uncharacterized protein</fullName>
    </submittedName>
</protein>
<name>A0A0G4B710_9BACT</name>
<dbReference type="Proteomes" id="UP000035648">
    <property type="component" value="Chromosome"/>
</dbReference>